<proteinExistence type="predicted"/>
<name>A0A1X2HM55_SYNRA</name>
<evidence type="ECO:0000313" key="3">
    <source>
        <dbReference type="Proteomes" id="UP000242180"/>
    </source>
</evidence>
<feature type="compositionally biased region" description="Low complexity" evidence="1">
    <location>
        <begin position="49"/>
        <end position="76"/>
    </location>
</feature>
<dbReference type="Proteomes" id="UP000242180">
    <property type="component" value="Unassembled WGS sequence"/>
</dbReference>
<organism evidence="2 3">
    <name type="scientific">Syncephalastrum racemosum</name>
    <name type="common">Filamentous fungus</name>
    <dbReference type="NCBI Taxonomy" id="13706"/>
    <lineage>
        <taxon>Eukaryota</taxon>
        <taxon>Fungi</taxon>
        <taxon>Fungi incertae sedis</taxon>
        <taxon>Mucoromycota</taxon>
        <taxon>Mucoromycotina</taxon>
        <taxon>Mucoromycetes</taxon>
        <taxon>Mucorales</taxon>
        <taxon>Syncephalastraceae</taxon>
        <taxon>Syncephalastrum</taxon>
    </lineage>
</organism>
<keyword evidence="3" id="KW-1185">Reference proteome</keyword>
<protein>
    <submittedName>
        <fullName evidence="2">Uncharacterized protein</fullName>
    </submittedName>
</protein>
<evidence type="ECO:0000313" key="2">
    <source>
        <dbReference type="EMBL" id="ORZ00464.1"/>
    </source>
</evidence>
<evidence type="ECO:0000256" key="1">
    <source>
        <dbReference type="SAM" id="MobiDB-lite"/>
    </source>
</evidence>
<dbReference type="AlphaFoldDB" id="A0A1X2HM55"/>
<comment type="caution">
    <text evidence="2">The sequence shown here is derived from an EMBL/GenBank/DDBJ whole genome shotgun (WGS) entry which is preliminary data.</text>
</comment>
<feature type="region of interest" description="Disordered" evidence="1">
    <location>
        <begin position="14"/>
        <end position="110"/>
    </location>
</feature>
<dbReference type="InParanoid" id="A0A1X2HM55"/>
<feature type="compositionally biased region" description="Pro residues" evidence="1">
    <location>
        <begin position="36"/>
        <end position="48"/>
    </location>
</feature>
<gene>
    <name evidence="2" type="ORF">BCR43DRAFT_485262</name>
</gene>
<reference evidence="2 3" key="1">
    <citation type="submission" date="2016-07" db="EMBL/GenBank/DDBJ databases">
        <title>Pervasive Adenine N6-methylation of Active Genes in Fungi.</title>
        <authorList>
            <consortium name="DOE Joint Genome Institute"/>
            <person name="Mondo S.J."/>
            <person name="Dannebaum R.O."/>
            <person name="Kuo R.C."/>
            <person name="Labutti K."/>
            <person name="Haridas S."/>
            <person name="Kuo A."/>
            <person name="Salamov A."/>
            <person name="Ahrendt S.R."/>
            <person name="Lipzen A."/>
            <person name="Sullivan W."/>
            <person name="Andreopoulos W.B."/>
            <person name="Clum A."/>
            <person name="Lindquist E."/>
            <person name="Daum C."/>
            <person name="Ramamoorthy G.K."/>
            <person name="Gryganskyi A."/>
            <person name="Culley D."/>
            <person name="Magnuson J.K."/>
            <person name="James T.Y."/>
            <person name="O'Malley M.A."/>
            <person name="Stajich J.E."/>
            <person name="Spatafora J.W."/>
            <person name="Visel A."/>
            <person name="Grigoriev I.V."/>
        </authorList>
    </citation>
    <scope>NUCLEOTIDE SEQUENCE [LARGE SCALE GENOMIC DNA]</scope>
    <source>
        <strain evidence="2 3">NRRL 2496</strain>
    </source>
</reference>
<feature type="compositionally biased region" description="Low complexity" evidence="1">
    <location>
        <begin position="18"/>
        <end position="30"/>
    </location>
</feature>
<accession>A0A1X2HM55</accession>
<dbReference type="EMBL" id="MCGN01000002">
    <property type="protein sequence ID" value="ORZ00464.1"/>
    <property type="molecule type" value="Genomic_DNA"/>
</dbReference>
<sequence>MPVPYGNVPQGYAQFGFYSPYAPSSPSQQPIMMVPPGYPSSPMYPPPHVQQHPQAHHPQQQQQQQQQPHTQQQQQPMMPLSEGQLLHEGNIGHGGPGHSSGDADGGKPPM</sequence>